<gene>
    <name evidence="11" type="ORF">L195_g005875</name>
</gene>
<comment type="subcellular location">
    <subcellularLocation>
        <location evidence="1">Membrane</location>
        <topology evidence="1">Single-pass membrane protein</topology>
    </subcellularLocation>
</comment>
<evidence type="ECO:0000313" key="12">
    <source>
        <dbReference type="Proteomes" id="UP000236291"/>
    </source>
</evidence>
<proteinExistence type="inferred from homology"/>
<evidence type="ECO:0000256" key="5">
    <source>
        <dbReference type="ARBA" id="ARBA00022723"/>
    </source>
</evidence>
<keyword evidence="10" id="KW-0472">Membrane</keyword>
<protein>
    <submittedName>
        <fullName evidence="11">Cytokinin hydroxylase-like protein</fullName>
    </submittedName>
</protein>
<dbReference type="Proteomes" id="UP000236291">
    <property type="component" value="Unassembled WGS sequence"/>
</dbReference>
<dbReference type="SUPFAM" id="SSF48264">
    <property type="entry name" value="Cytochrome P450"/>
    <property type="match status" value="1"/>
</dbReference>
<evidence type="ECO:0000256" key="10">
    <source>
        <dbReference type="ARBA" id="ARBA00023136"/>
    </source>
</evidence>
<dbReference type="GO" id="GO:0016705">
    <property type="term" value="F:oxidoreductase activity, acting on paired donors, with incorporation or reduction of molecular oxygen"/>
    <property type="evidence" value="ECO:0007669"/>
    <property type="project" value="InterPro"/>
</dbReference>
<dbReference type="InterPro" id="IPR050665">
    <property type="entry name" value="Cytochrome_P450_Monooxygen"/>
</dbReference>
<reference evidence="11 12" key="2">
    <citation type="journal article" date="2017" name="Front. Plant Sci.">
        <title>Gene Classification and Mining of Molecular Markers Useful in Red Clover (Trifolium pratense) Breeding.</title>
        <authorList>
            <person name="Istvanek J."/>
            <person name="Dluhosova J."/>
            <person name="Dluhos P."/>
            <person name="Patkova L."/>
            <person name="Nedelnik J."/>
            <person name="Repkova J."/>
        </authorList>
    </citation>
    <scope>NUCLEOTIDE SEQUENCE [LARGE SCALE GENOMIC DNA]</scope>
    <source>
        <strain evidence="12">cv. Tatra</strain>
        <tissue evidence="11">Young leaves</tissue>
    </source>
</reference>
<dbReference type="Pfam" id="PF00067">
    <property type="entry name" value="p450"/>
    <property type="match status" value="1"/>
</dbReference>
<keyword evidence="4" id="KW-0812">Transmembrane</keyword>
<dbReference type="EMBL" id="ASHM01003074">
    <property type="protein sequence ID" value="PNY09328.1"/>
    <property type="molecule type" value="Genomic_DNA"/>
</dbReference>
<keyword evidence="8" id="KW-0408">Iron</keyword>
<keyword evidence="6" id="KW-1133">Transmembrane helix</keyword>
<evidence type="ECO:0000313" key="11">
    <source>
        <dbReference type="EMBL" id="PNY09328.1"/>
    </source>
</evidence>
<keyword evidence="9" id="KW-0503">Monooxygenase</keyword>
<name>A0A2K3P200_TRIPR</name>
<sequence>MEMQGVRGPKPRFFTGNILDMASLVSKSTSHDMKTISHDIVGRLLPHFLLWSSQFGKRYIYWNGPEPRLCLTETELIKEFLSKYSTVSGKSWLQKQGSKNFIGEGVLMANGENWYHQRHIVAPAFMGDRLKSYAGHMVECTKEMLHSLQKGLECGQSEVEIGEYMTKLTADIISRTEFGTSYQKGKKIFHLLTALQSRCAQASRHLCFPGSR</sequence>
<comment type="caution">
    <text evidence="11">The sequence shown here is derived from an EMBL/GenBank/DDBJ whole genome shotgun (WGS) entry which is preliminary data.</text>
</comment>
<reference evidence="11 12" key="1">
    <citation type="journal article" date="2014" name="Am. J. Bot.">
        <title>Genome assembly and annotation for red clover (Trifolium pratense; Fabaceae).</title>
        <authorList>
            <person name="Istvanek J."/>
            <person name="Jaros M."/>
            <person name="Krenek A."/>
            <person name="Repkova J."/>
        </authorList>
    </citation>
    <scope>NUCLEOTIDE SEQUENCE [LARGE SCALE GENOMIC DNA]</scope>
    <source>
        <strain evidence="12">cv. Tatra</strain>
        <tissue evidence="11">Young leaves</tissue>
    </source>
</reference>
<keyword evidence="7" id="KW-0560">Oxidoreductase</keyword>
<evidence type="ECO:0000256" key="1">
    <source>
        <dbReference type="ARBA" id="ARBA00004167"/>
    </source>
</evidence>
<comment type="similarity">
    <text evidence="2">Belongs to the cytochrome P450 family.</text>
</comment>
<dbReference type="InterPro" id="IPR001128">
    <property type="entry name" value="Cyt_P450"/>
</dbReference>
<evidence type="ECO:0000256" key="8">
    <source>
        <dbReference type="ARBA" id="ARBA00023004"/>
    </source>
</evidence>
<dbReference type="STRING" id="57577.A0A2K3P200"/>
<dbReference type="GO" id="GO:0004497">
    <property type="term" value="F:monooxygenase activity"/>
    <property type="evidence" value="ECO:0007669"/>
    <property type="project" value="UniProtKB-KW"/>
</dbReference>
<evidence type="ECO:0000256" key="6">
    <source>
        <dbReference type="ARBA" id="ARBA00022989"/>
    </source>
</evidence>
<dbReference type="GO" id="GO:0020037">
    <property type="term" value="F:heme binding"/>
    <property type="evidence" value="ECO:0007669"/>
    <property type="project" value="InterPro"/>
</dbReference>
<dbReference type="Gene3D" id="1.10.630.10">
    <property type="entry name" value="Cytochrome P450"/>
    <property type="match status" value="1"/>
</dbReference>
<organism evidence="11 12">
    <name type="scientific">Trifolium pratense</name>
    <name type="common">Red clover</name>
    <dbReference type="NCBI Taxonomy" id="57577"/>
    <lineage>
        <taxon>Eukaryota</taxon>
        <taxon>Viridiplantae</taxon>
        <taxon>Streptophyta</taxon>
        <taxon>Embryophyta</taxon>
        <taxon>Tracheophyta</taxon>
        <taxon>Spermatophyta</taxon>
        <taxon>Magnoliopsida</taxon>
        <taxon>eudicotyledons</taxon>
        <taxon>Gunneridae</taxon>
        <taxon>Pentapetalae</taxon>
        <taxon>rosids</taxon>
        <taxon>fabids</taxon>
        <taxon>Fabales</taxon>
        <taxon>Fabaceae</taxon>
        <taxon>Papilionoideae</taxon>
        <taxon>50 kb inversion clade</taxon>
        <taxon>NPAAA clade</taxon>
        <taxon>Hologalegina</taxon>
        <taxon>IRL clade</taxon>
        <taxon>Trifolieae</taxon>
        <taxon>Trifolium</taxon>
    </lineage>
</organism>
<accession>A0A2K3P200</accession>
<keyword evidence="3" id="KW-0349">Heme</keyword>
<dbReference type="InterPro" id="IPR036396">
    <property type="entry name" value="Cyt_P450_sf"/>
</dbReference>
<dbReference type="AlphaFoldDB" id="A0A2K3P200"/>
<dbReference type="GO" id="GO:0016020">
    <property type="term" value="C:membrane"/>
    <property type="evidence" value="ECO:0007669"/>
    <property type="project" value="UniProtKB-SubCell"/>
</dbReference>
<dbReference type="PANTHER" id="PTHR24282">
    <property type="entry name" value="CYTOCHROME P450 FAMILY MEMBER"/>
    <property type="match status" value="1"/>
</dbReference>
<evidence type="ECO:0000256" key="2">
    <source>
        <dbReference type="ARBA" id="ARBA00010617"/>
    </source>
</evidence>
<evidence type="ECO:0000256" key="9">
    <source>
        <dbReference type="ARBA" id="ARBA00023033"/>
    </source>
</evidence>
<dbReference type="GO" id="GO:0005506">
    <property type="term" value="F:iron ion binding"/>
    <property type="evidence" value="ECO:0007669"/>
    <property type="project" value="InterPro"/>
</dbReference>
<dbReference type="PANTHER" id="PTHR24282:SF256">
    <property type="entry name" value="CYTOCHROME P450 FAMILY PROTEIN"/>
    <property type="match status" value="1"/>
</dbReference>
<evidence type="ECO:0000256" key="4">
    <source>
        <dbReference type="ARBA" id="ARBA00022692"/>
    </source>
</evidence>
<evidence type="ECO:0000256" key="3">
    <source>
        <dbReference type="ARBA" id="ARBA00022617"/>
    </source>
</evidence>
<evidence type="ECO:0000256" key="7">
    <source>
        <dbReference type="ARBA" id="ARBA00023002"/>
    </source>
</evidence>
<keyword evidence="5" id="KW-0479">Metal-binding</keyword>